<dbReference type="EMBL" id="BART01029907">
    <property type="protein sequence ID" value="GAH12083.1"/>
    <property type="molecule type" value="Genomic_DNA"/>
</dbReference>
<reference evidence="1" key="1">
    <citation type="journal article" date="2014" name="Front. Microbiol.">
        <title>High frequency of phylogenetically diverse reductive dehalogenase-homologous genes in deep subseafloor sedimentary metagenomes.</title>
        <authorList>
            <person name="Kawai M."/>
            <person name="Futagami T."/>
            <person name="Toyoda A."/>
            <person name="Takaki Y."/>
            <person name="Nishi S."/>
            <person name="Hori S."/>
            <person name="Arai W."/>
            <person name="Tsubouchi T."/>
            <person name="Morono Y."/>
            <person name="Uchiyama I."/>
            <person name="Ito T."/>
            <person name="Fujiyama A."/>
            <person name="Inagaki F."/>
            <person name="Takami H."/>
        </authorList>
    </citation>
    <scope>NUCLEOTIDE SEQUENCE</scope>
    <source>
        <strain evidence="1">Expedition CK06-06</strain>
    </source>
</reference>
<protein>
    <submittedName>
        <fullName evidence="1">Uncharacterized protein</fullName>
    </submittedName>
</protein>
<organism evidence="1">
    <name type="scientific">marine sediment metagenome</name>
    <dbReference type="NCBI Taxonomy" id="412755"/>
    <lineage>
        <taxon>unclassified sequences</taxon>
        <taxon>metagenomes</taxon>
        <taxon>ecological metagenomes</taxon>
    </lineage>
</organism>
<dbReference type="AlphaFoldDB" id="X1ETX8"/>
<accession>X1ETX8</accession>
<proteinExistence type="predicted"/>
<name>X1ETX8_9ZZZZ</name>
<sequence length="260" mass="29024">MERMMSTARVFKQQVADGKIKTLADYDKIREWSREMRHRVVDSQWSGEKWAKVETAEDVLNPVHVEVVEHLQALDGSLVRLEEKYVHEMLQEISERKGIPMPKYRFIDGCNPLKPQAWMKSKDLKFSTLGGEQIIVRPEEDELIFCRGQTSPYAVAHEACHHLERVDSGQTTEAGATECALSIIGHRDYSVKNVETLNTLTVKKNTGAMMDIVDNIKPQIPLLAGVLVGELVDESGAIDQTVIPLAGQYSGLVKAAIGLG</sequence>
<feature type="non-terminal residue" evidence="1">
    <location>
        <position position="260"/>
    </location>
</feature>
<comment type="caution">
    <text evidence="1">The sequence shown here is derived from an EMBL/GenBank/DDBJ whole genome shotgun (WGS) entry which is preliminary data.</text>
</comment>
<gene>
    <name evidence="1" type="ORF">S01H4_52361</name>
</gene>
<evidence type="ECO:0000313" key="1">
    <source>
        <dbReference type="EMBL" id="GAH12083.1"/>
    </source>
</evidence>